<keyword evidence="5 7" id="KW-1133">Transmembrane helix</keyword>
<comment type="subcellular location">
    <subcellularLocation>
        <location evidence="1">Cell membrane</location>
        <topology evidence="1">Multi-pass membrane protein</topology>
    </subcellularLocation>
</comment>
<evidence type="ECO:0000313" key="10">
    <source>
        <dbReference type="EMBL" id="MFK4754824.1"/>
    </source>
</evidence>
<dbReference type="PROSITE" id="PS50929">
    <property type="entry name" value="ABC_TM1F"/>
    <property type="match status" value="1"/>
</dbReference>
<feature type="transmembrane region" description="Helical" evidence="7">
    <location>
        <begin position="158"/>
        <end position="176"/>
    </location>
</feature>
<feature type="transmembrane region" description="Helical" evidence="7">
    <location>
        <begin position="129"/>
        <end position="152"/>
    </location>
</feature>
<evidence type="ECO:0000256" key="5">
    <source>
        <dbReference type="ARBA" id="ARBA00022989"/>
    </source>
</evidence>
<keyword evidence="2 7" id="KW-0812">Transmembrane</keyword>
<evidence type="ECO:0000256" key="7">
    <source>
        <dbReference type="SAM" id="Phobius"/>
    </source>
</evidence>
<dbReference type="RefSeq" id="WP_416207598.1">
    <property type="nucleotide sequence ID" value="NZ_JBBKTX010000052.1"/>
</dbReference>
<organism evidence="10 11">
    <name type="scientific">Oceanobacter antarcticus</name>
    <dbReference type="NCBI Taxonomy" id="3133425"/>
    <lineage>
        <taxon>Bacteria</taxon>
        <taxon>Pseudomonadati</taxon>
        <taxon>Pseudomonadota</taxon>
        <taxon>Gammaproteobacteria</taxon>
        <taxon>Oceanospirillales</taxon>
        <taxon>Oceanospirillaceae</taxon>
        <taxon>Oceanobacter</taxon>
    </lineage>
</organism>
<dbReference type="InterPro" id="IPR039421">
    <property type="entry name" value="Type_1_exporter"/>
</dbReference>
<dbReference type="SUPFAM" id="SSF52540">
    <property type="entry name" value="P-loop containing nucleoside triphosphate hydrolases"/>
    <property type="match status" value="1"/>
</dbReference>
<evidence type="ECO:0000256" key="3">
    <source>
        <dbReference type="ARBA" id="ARBA00022741"/>
    </source>
</evidence>
<comment type="caution">
    <text evidence="10">The sequence shown here is derived from an EMBL/GenBank/DDBJ whole genome shotgun (WGS) entry which is preliminary data.</text>
</comment>
<dbReference type="PANTHER" id="PTHR43394:SF1">
    <property type="entry name" value="ATP-BINDING CASSETTE SUB-FAMILY B MEMBER 10, MITOCHONDRIAL"/>
    <property type="match status" value="1"/>
</dbReference>
<feature type="transmembrane region" description="Helical" evidence="7">
    <location>
        <begin position="273"/>
        <end position="294"/>
    </location>
</feature>
<dbReference type="SMART" id="SM00382">
    <property type="entry name" value="AAA"/>
    <property type="match status" value="1"/>
</dbReference>
<dbReference type="EMBL" id="JBBKTX010000052">
    <property type="protein sequence ID" value="MFK4754824.1"/>
    <property type="molecule type" value="Genomic_DNA"/>
</dbReference>
<evidence type="ECO:0000313" key="11">
    <source>
        <dbReference type="Proteomes" id="UP001620597"/>
    </source>
</evidence>
<dbReference type="SUPFAM" id="SSF90123">
    <property type="entry name" value="ABC transporter transmembrane region"/>
    <property type="match status" value="1"/>
</dbReference>
<keyword evidence="11" id="KW-1185">Reference proteome</keyword>
<dbReference type="Pfam" id="PF00005">
    <property type="entry name" value="ABC_tran"/>
    <property type="match status" value="1"/>
</dbReference>
<protein>
    <submittedName>
        <fullName evidence="10">Cyclic peptide export ABC transporter</fullName>
    </submittedName>
</protein>
<feature type="transmembrane region" description="Helical" evidence="7">
    <location>
        <begin position="55"/>
        <end position="80"/>
    </location>
</feature>
<keyword evidence="6 7" id="KW-0472">Membrane</keyword>
<dbReference type="CDD" id="cd03228">
    <property type="entry name" value="ABCC_MRP_Like"/>
    <property type="match status" value="1"/>
</dbReference>
<feature type="domain" description="ABC transporter" evidence="8">
    <location>
        <begin position="347"/>
        <end position="560"/>
    </location>
</feature>
<dbReference type="NCBIfam" id="TIGR01194">
    <property type="entry name" value="cyc_pep_trnsptr"/>
    <property type="match status" value="1"/>
</dbReference>
<feature type="transmembrane region" description="Helical" evidence="7">
    <location>
        <begin position="237"/>
        <end position="261"/>
    </location>
</feature>
<sequence>MKPADNLWQECYRLLKPFRLQVLSSAILGIIGGLSTTALLATINRAMNNSQGSDYNTLLLLFAGLCLTVLLASTLSNLIVNHAGQRMVMAMRQRLARQILLAPIEQLERFRHHRLIPILVQDVNIVSDFTLNIAPLIVAVTISLGCFAYLGYLSWQMLLVTLAIAVIGSAAQWVAYRFGSRYQNEARDGHDDLQRHYQALSNGAKELRIQRQRRHHMFEQNIKGATARICRANIRAATIFISAETFGSTLFFFVIGAALVYQTLWPSIDNTMLGGFVLVMLYMRAPLSQILNILPNISRAQVAFERITELSQQFQSPEPHLLSPDIAKTHNNDPCRNSAHFSQFQTLQLDHLQYRFPVIEGSTPFALGPISLTINASDIVFIVGENGCGKTTLIKLLLGLYTPQQGRILLDGKPVDNASQDDYRQLFTTIFSDYHLFEELIQGHDHLPEQALAYLQRMDIAHKVGIRDGAFTTTDLSTGQRKRLALVNAWLEDRDILVFDEWAADQDPAFRRVFYTEFLPDLKQLGKTIIVISHDDRYFNVADKLVQLAGGKIVENVVAV</sequence>
<keyword evidence="3" id="KW-0547">Nucleotide-binding</keyword>
<evidence type="ECO:0000256" key="2">
    <source>
        <dbReference type="ARBA" id="ARBA00022692"/>
    </source>
</evidence>
<feature type="domain" description="ABC transmembrane type-1" evidence="9">
    <location>
        <begin position="22"/>
        <end position="299"/>
    </location>
</feature>
<evidence type="ECO:0000259" key="9">
    <source>
        <dbReference type="PROSITE" id="PS50929"/>
    </source>
</evidence>
<dbReference type="InterPro" id="IPR003439">
    <property type="entry name" value="ABC_transporter-like_ATP-bd"/>
</dbReference>
<dbReference type="InterPro" id="IPR003593">
    <property type="entry name" value="AAA+_ATPase"/>
</dbReference>
<dbReference type="InterPro" id="IPR027417">
    <property type="entry name" value="P-loop_NTPase"/>
</dbReference>
<evidence type="ECO:0000256" key="4">
    <source>
        <dbReference type="ARBA" id="ARBA00022840"/>
    </source>
</evidence>
<reference evidence="10 11" key="1">
    <citation type="submission" date="2024-03" db="EMBL/GenBank/DDBJ databases">
        <title>High-quality draft genome sequence of Oceanobacter sp. wDCs-4.</title>
        <authorList>
            <person name="Dong C."/>
        </authorList>
    </citation>
    <scope>NUCLEOTIDE SEQUENCE [LARGE SCALE GENOMIC DNA]</scope>
    <source>
        <strain evidence="11">wDCs-4</strain>
    </source>
</reference>
<dbReference type="Pfam" id="PF00664">
    <property type="entry name" value="ABC_membrane"/>
    <property type="match status" value="1"/>
</dbReference>
<name>A0ABW8NPI9_9GAMM</name>
<evidence type="ECO:0000256" key="6">
    <source>
        <dbReference type="ARBA" id="ARBA00023136"/>
    </source>
</evidence>
<dbReference type="Gene3D" id="3.40.50.300">
    <property type="entry name" value="P-loop containing nucleotide triphosphate hydrolases"/>
    <property type="match status" value="1"/>
</dbReference>
<dbReference type="Proteomes" id="UP001620597">
    <property type="component" value="Unassembled WGS sequence"/>
</dbReference>
<dbReference type="Gene3D" id="1.20.1560.10">
    <property type="entry name" value="ABC transporter type 1, transmembrane domain"/>
    <property type="match status" value="1"/>
</dbReference>
<accession>A0ABW8NPI9</accession>
<proteinExistence type="predicted"/>
<evidence type="ECO:0000259" key="8">
    <source>
        <dbReference type="PROSITE" id="PS50893"/>
    </source>
</evidence>
<dbReference type="InterPro" id="IPR011527">
    <property type="entry name" value="ABC1_TM_dom"/>
</dbReference>
<keyword evidence="4" id="KW-0067">ATP-binding</keyword>
<dbReference type="InterPro" id="IPR036640">
    <property type="entry name" value="ABC1_TM_sf"/>
</dbReference>
<dbReference type="PROSITE" id="PS50893">
    <property type="entry name" value="ABC_TRANSPORTER_2"/>
    <property type="match status" value="1"/>
</dbReference>
<dbReference type="PANTHER" id="PTHR43394">
    <property type="entry name" value="ATP-DEPENDENT PERMEASE MDL1, MITOCHONDRIAL"/>
    <property type="match status" value="1"/>
</dbReference>
<dbReference type="InterPro" id="IPR005898">
    <property type="entry name" value="Cyc_pep_transpt_SyrD/YojI"/>
</dbReference>
<feature type="transmembrane region" description="Helical" evidence="7">
    <location>
        <begin position="20"/>
        <end position="43"/>
    </location>
</feature>
<evidence type="ECO:0000256" key="1">
    <source>
        <dbReference type="ARBA" id="ARBA00004651"/>
    </source>
</evidence>
<gene>
    <name evidence="10" type="ORF">WG929_20715</name>
</gene>